<dbReference type="PANTHER" id="PTHR45138:SF9">
    <property type="entry name" value="DIGUANYLATE CYCLASE DGCM-RELATED"/>
    <property type="match status" value="1"/>
</dbReference>
<dbReference type="AlphaFoldDB" id="A0A317PLH1"/>
<dbReference type="InterPro" id="IPR000160">
    <property type="entry name" value="GGDEF_dom"/>
</dbReference>
<feature type="transmembrane region" description="Helical" evidence="3">
    <location>
        <begin position="94"/>
        <end position="111"/>
    </location>
</feature>
<sequence length="401" mass="43399">MDSTYILSAFNPVLALVFAVIFLLIWRRQRDATHVLNWAIGYGAASVGFGFEYFHFFFPALELWMGINIFIPVSALFAARGLCLRHSGRSPDGLLVAILALTNVVGWWFVFGAPNVLARGLTVSTGISALMLVATYAIAKNRQRDRIDIAVSIAAVSIAVMLMARLVGSLMMDGPPVADTREADSFWIISLKVVGLYSWMAFAILFVLRIAADLVSELSLQSITDPLSGVLNRRGFFAAAETMIAGATQSLPVSMLILDIDHFKKVNDDYGHQTGDEVIRRVAHVMDTSAPDTAVVGRLGGEEFAIFLPNTRAEAACGFAESLRALLRMQAHPGIPASHPVTVSIGVTEGHGESLDQMFQLADTALYRAKHGGRDQVQLDRGTEAEPDATARLDLIPGLPG</sequence>
<keyword evidence="3" id="KW-0812">Transmembrane</keyword>
<feature type="transmembrane region" description="Helical" evidence="3">
    <location>
        <begin position="149"/>
        <end position="167"/>
    </location>
</feature>
<feature type="transmembrane region" description="Helical" evidence="3">
    <location>
        <begin position="187"/>
        <end position="208"/>
    </location>
</feature>
<evidence type="ECO:0000256" key="3">
    <source>
        <dbReference type="SAM" id="Phobius"/>
    </source>
</evidence>
<feature type="transmembrane region" description="Helical" evidence="3">
    <location>
        <begin position="38"/>
        <end position="57"/>
    </location>
</feature>
<comment type="caution">
    <text evidence="5">The sequence shown here is derived from an EMBL/GenBank/DDBJ whole genome shotgun (WGS) entry which is preliminary data.</text>
</comment>
<organism evidence="5 6">
    <name type="scientific">Hoeflea marina</name>
    <dbReference type="NCBI Taxonomy" id="274592"/>
    <lineage>
        <taxon>Bacteria</taxon>
        <taxon>Pseudomonadati</taxon>
        <taxon>Pseudomonadota</taxon>
        <taxon>Alphaproteobacteria</taxon>
        <taxon>Hyphomicrobiales</taxon>
        <taxon>Rhizobiaceae</taxon>
        <taxon>Hoeflea</taxon>
    </lineage>
</organism>
<evidence type="ECO:0000256" key="2">
    <source>
        <dbReference type="ARBA" id="ARBA00034247"/>
    </source>
</evidence>
<feature type="transmembrane region" description="Helical" evidence="3">
    <location>
        <begin position="63"/>
        <end position="82"/>
    </location>
</feature>
<evidence type="ECO:0000259" key="4">
    <source>
        <dbReference type="PROSITE" id="PS50887"/>
    </source>
</evidence>
<dbReference type="InterPro" id="IPR029787">
    <property type="entry name" value="Nucleotide_cyclase"/>
</dbReference>
<dbReference type="RefSeq" id="WP_110032157.1">
    <property type="nucleotide sequence ID" value="NZ_QGTR01000003.1"/>
</dbReference>
<dbReference type="EMBL" id="QGTR01000003">
    <property type="protein sequence ID" value="PWV99876.1"/>
    <property type="molecule type" value="Genomic_DNA"/>
</dbReference>
<dbReference type="InterPro" id="IPR050469">
    <property type="entry name" value="Diguanylate_Cyclase"/>
</dbReference>
<dbReference type="OrthoDB" id="9812260at2"/>
<dbReference type="InterPro" id="IPR043128">
    <property type="entry name" value="Rev_trsase/Diguanyl_cyclase"/>
</dbReference>
<dbReference type="SMART" id="SM00267">
    <property type="entry name" value="GGDEF"/>
    <property type="match status" value="1"/>
</dbReference>
<proteinExistence type="predicted"/>
<dbReference type="EC" id="2.7.7.65" evidence="1"/>
<name>A0A317PLH1_9HYPH</name>
<dbReference type="Gene3D" id="3.30.70.270">
    <property type="match status" value="1"/>
</dbReference>
<dbReference type="GO" id="GO:0005886">
    <property type="term" value="C:plasma membrane"/>
    <property type="evidence" value="ECO:0007669"/>
    <property type="project" value="TreeGrafter"/>
</dbReference>
<evidence type="ECO:0000256" key="1">
    <source>
        <dbReference type="ARBA" id="ARBA00012528"/>
    </source>
</evidence>
<feature type="transmembrane region" description="Helical" evidence="3">
    <location>
        <begin position="6"/>
        <end position="26"/>
    </location>
</feature>
<dbReference type="Proteomes" id="UP000246352">
    <property type="component" value="Unassembled WGS sequence"/>
</dbReference>
<dbReference type="CDD" id="cd01949">
    <property type="entry name" value="GGDEF"/>
    <property type="match status" value="1"/>
</dbReference>
<evidence type="ECO:0000313" key="5">
    <source>
        <dbReference type="EMBL" id="PWV99876.1"/>
    </source>
</evidence>
<reference evidence="5 6" key="1">
    <citation type="submission" date="2018-05" db="EMBL/GenBank/DDBJ databases">
        <title>Genomic Encyclopedia of Type Strains, Phase IV (KMG-IV): sequencing the most valuable type-strain genomes for metagenomic binning, comparative biology and taxonomic classification.</title>
        <authorList>
            <person name="Goeker M."/>
        </authorList>
    </citation>
    <scope>NUCLEOTIDE SEQUENCE [LARGE SCALE GENOMIC DNA]</scope>
    <source>
        <strain evidence="5 6">DSM 16791</strain>
    </source>
</reference>
<dbReference type="GO" id="GO:0052621">
    <property type="term" value="F:diguanylate cyclase activity"/>
    <property type="evidence" value="ECO:0007669"/>
    <property type="project" value="UniProtKB-EC"/>
</dbReference>
<keyword evidence="6" id="KW-1185">Reference proteome</keyword>
<gene>
    <name evidence="5" type="ORF">DFR52_10375</name>
</gene>
<dbReference type="Pfam" id="PF00990">
    <property type="entry name" value="GGDEF"/>
    <property type="match status" value="1"/>
</dbReference>
<keyword evidence="3" id="KW-0472">Membrane</keyword>
<feature type="transmembrane region" description="Helical" evidence="3">
    <location>
        <begin position="117"/>
        <end position="137"/>
    </location>
</feature>
<keyword evidence="3" id="KW-1133">Transmembrane helix</keyword>
<dbReference type="SUPFAM" id="SSF55073">
    <property type="entry name" value="Nucleotide cyclase"/>
    <property type="match status" value="1"/>
</dbReference>
<evidence type="ECO:0000313" key="6">
    <source>
        <dbReference type="Proteomes" id="UP000246352"/>
    </source>
</evidence>
<dbReference type="GO" id="GO:1902201">
    <property type="term" value="P:negative regulation of bacterial-type flagellum-dependent cell motility"/>
    <property type="evidence" value="ECO:0007669"/>
    <property type="project" value="TreeGrafter"/>
</dbReference>
<dbReference type="GO" id="GO:0043709">
    <property type="term" value="P:cell adhesion involved in single-species biofilm formation"/>
    <property type="evidence" value="ECO:0007669"/>
    <property type="project" value="TreeGrafter"/>
</dbReference>
<dbReference type="FunFam" id="3.30.70.270:FF:000001">
    <property type="entry name" value="Diguanylate cyclase domain protein"/>
    <property type="match status" value="1"/>
</dbReference>
<protein>
    <recommendedName>
        <fullName evidence="1">diguanylate cyclase</fullName>
        <ecNumber evidence="1">2.7.7.65</ecNumber>
    </recommendedName>
</protein>
<dbReference type="NCBIfam" id="TIGR00254">
    <property type="entry name" value="GGDEF"/>
    <property type="match status" value="1"/>
</dbReference>
<dbReference type="PANTHER" id="PTHR45138">
    <property type="entry name" value="REGULATORY COMPONENTS OF SENSORY TRANSDUCTION SYSTEM"/>
    <property type="match status" value="1"/>
</dbReference>
<dbReference type="PROSITE" id="PS50887">
    <property type="entry name" value="GGDEF"/>
    <property type="match status" value="1"/>
</dbReference>
<accession>A0A317PLH1</accession>
<comment type="catalytic activity">
    <reaction evidence="2">
        <text>2 GTP = 3',3'-c-di-GMP + 2 diphosphate</text>
        <dbReference type="Rhea" id="RHEA:24898"/>
        <dbReference type="ChEBI" id="CHEBI:33019"/>
        <dbReference type="ChEBI" id="CHEBI:37565"/>
        <dbReference type="ChEBI" id="CHEBI:58805"/>
        <dbReference type="EC" id="2.7.7.65"/>
    </reaction>
</comment>
<feature type="domain" description="GGDEF" evidence="4">
    <location>
        <begin position="251"/>
        <end position="382"/>
    </location>
</feature>